<dbReference type="Gene3D" id="3.30.530.20">
    <property type="match status" value="1"/>
</dbReference>
<dbReference type="InterPro" id="IPR023393">
    <property type="entry name" value="START-like_dom_sf"/>
</dbReference>
<dbReference type="InterPro" id="IPR010419">
    <property type="entry name" value="CO_DH_gsu"/>
</dbReference>
<sequence length="279" mass="29155">MEIEKVLTAAAPVAKVWEMLLDPTVMGSCVPGMKSIEVVSDTEYNAVIHVKISFISAKFRLKTRIVEQRAPDYLRVEGTGEDASVASSLKQQSEIFLTGLPDGRTELRTKVTVDVLGRLGTFGLSIMKTKADRMWDEFSQNLATRLNGGEVPGAAGIVITQEGEAAGERPGSGAAARPAVAAGPASPAAAPATTAAPPVAPAQAAAAPPRQASINGVDATSAPVSGGGWWSRLARRAGPARNIHIELRRGDVSMVVDWPVEGSAECAAWLKTLLPPSTP</sequence>
<dbReference type="PANTHER" id="PTHR38588">
    <property type="entry name" value="BLL0334 PROTEIN"/>
    <property type="match status" value="1"/>
</dbReference>
<dbReference type="RefSeq" id="WP_124078160.1">
    <property type="nucleotide sequence ID" value="NZ_UWPJ01000008.1"/>
</dbReference>
<dbReference type="AlphaFoldDB" id="A0A3P4AXS9"/>
<evidence type="ECO:0000256" key="1">
    <source>
        <dbReference type="SAM" id="MobiDB-lite"/>
    </source>
</evidence>
<evidence type="ECO:0000313" key="3">
    <source>
        <dbReference type="Proteomes" id="UP000277294"/>
    </source>
</evidence>
<proteinExistence type="predicted"/>
<dbReference type="SUPFAM" id="SSF55961">
    <property type="entry name" value="Bet v1-like"/>
    <property type="match status" value="1"/>
</dbReference>
<dbReference type="Pfam" id="PF06240">
    <property type="entry name" value="COXG"/>
    <property type="match status" value="1"/>
</dbReference>
<name>A0A3P4AXS9_9BURK</name>
<feature type="region of interest" description="Disordered" evidence="1">
    <location>
        <begin position="164"/>
        <end position="221"/>
    </location>
</feature>
<dbReference type="CDD" id="cd07823">
    <property type="entry name" value="SRPBCC_5"/>
    <property type="match status" value="1"/>
</dbReference>
<dbReference type="OrthoDB" id="9800877at2"/>
<gene>
    <name evidence="2" type="ORF">PIGHUM_00943</name>
</gene>
<feature type="compositionally biased region" description="Low complexity" evidence="1">
    <location>
        <begin position="168"/>
        <end position="212"/>
    </location>
</feature>
<protein>
    <submittedName>
        <fullName evidence="2">Carbon monoxide dehydrogenase subunit G (CoxG)</fullName>
    </submittedName>
</protein>
<reference evidence="2 3" key="1">
    <citation type="submission" date="2018-10" db="EMBL/GenBank/DDBJ databases">
        <authorList>
            <person name="Criscuolo A."/>
        </authorList>
    </citation>
    <scope>NUCLEOTIDE SEQUENCE [LARGE SCALE GENOMIC DNA]</scope>
    <source>
        <strain evidence="2">DnA1</strain>
    </source>
</reference>
<keyword evidence="3" id="KW-1185">Reference proteome</keyword>
<dbReference type="EMBL" id="UWPJ01000008">
    <property type="protein sequence ID" value="VCU68884.1"/>
    <property type="molecule type" value="Genomic_DNA"/>
</dbReference>
<evidence type="ECO:0000313" key="2">
    <source>
        <dbReference type="EMBL" id="VCU68884.1"/>
    </source>
</evidence>
<dbReference type="PANTHER" id="PTHR38588:SF1">
    <property type="entry name" value="BLL0334 PROTEIN"/>
    <property type="match status" value="1"/>
</dbReference>
<organism evidence="2 3">
    <name type="scientific">Pigmentiphaga humi</name>
    <dbReference type="NCBI Taxonomy" id="2478468"/>
    <lineage>
        <taxon>Bacteria</taxon>
        <taxon>Pseudomonadati</taxon>
        <taxon>Pseudomonadota</taxon>
        <taxon>Betaproteobacteria</taxon>
        <taxon>Burkholderiales</taxon>
        <taxon>Alcaligenaceae</taxon>
        <taxon>Pigmentiphaga</taxon>
    </lineage>
</organism>
<dbReference type="Proteomes" id="UP000277294">
    <property type="component" value="Unassembled WGS sequence"/>
</dbReference>
<accession>A0A3P4AXS9</accession>